<dbReference type="STRING" id="1071383.J7RXW6"/>
<dbReference type="EMBL" id="HE978317">
    <property type="protein sequence ID" value="CCK69952.1"/>
    <property type="molecule type" value="Genomic_DNA"/>
</dbReference>
<name>J7RXW6_HUIN7</name>
<dbReference type="Proteomes" id="UP000006310">
    <property type="component" value="Chromosome 4"/>
</dbReference>
<dbReference type="KEGG" id="kng:KNAG_0D02010"/>
<dbReference type="GeneID" id="34525641"/>
<reference evidence="2 3" key="1">
    <citation type="journal article" date="2011" name="Proc. Natl. Acad. Sci. U.S.A.">
        <title>Evolutionary erosion of yeast sex chromosomes by mating-type switching accidents.</title>
        <authorList>
            <person name="Gordon J.L."/>
            <person name="Armisen D."/>
            <person name="Proux-Wera E."/>
            <person name="Oheigeartaigh S.S."/>
            <person name="Byrne K.P."/>
            <person name="Wolfe K.H."/>
        </authorList>
    </citation>
    <scope>NUCLEOTIDE SEQUENCE [LARGE SCALE GENOMIC DNA]</scope>
    <source>
        <strain evidence="3">ATCC MYA-139 / BCRC 22969 / CBS 8797 / CCRC 22969 / KCTC 17520 / NBRC 10181 / NCYC 3082</strain>
    </source>
</reference>
<dbReference type="SUPFAM" id="SSF52540">
    <property type="entry name" value="P-loop containing nucleoside triphosphate hydrolases"/>
    <property type="match status" value="2"/>
</dbReference>
<dbReference type="InterPro" id="IPR003439">
    <property type="entry name" value="ABC_transporter-like_ATP-bd"/>
</dbReference>
<dbReference type="HOGENOM" id="CLU_000604_45_3_1"/>
<dbReference type="InterPro" id="IPR050334">
    <property type="entry name" value="Molybdenum_import_ModC"/>
</dbReference>
<dbReference type="PROSITE" id="PS50893">
    <property type="entry name" value="ABC_TRANSPORTER_2"/>
    <property type="match status" value="2"/>
</dbReference>
<feature type="domain" description="ABC transporter" evidence="1">
    <location>
        <begin position="9"/>
        <end position="258"/>
    </location>
</feature>
<dbReference type="GO" id="GO:0005739">
    <property type="term" value="C:mitochondrion"/>
    <property type="evidence" value="ECO:0007669"/>
    <property type="project" value="TreeGrafter"/>
</dbReference>
<proteinExistence type="predicted"/>
<evidence type="ECO:0000313" key="2">
    <source>
        <dbReference type="EMBL" id="CCK69952.1"/>
    </source>
</evidence>
<feature type="domain" description="ABC transporter" evidence="1">
    <location>
        <begin position="300"/>
        <end position="530"/>
    </location>
</feature>
<evidence type="ECO:0000313" key="3">
    <source>
        <dbReference type="Proteomes" id="UP000006310"/>
    </source>
</evidence>
<dbReference type="InterPro" id="IPR027417">
    <property type="entry name" value="P-loop_NTPase"/>
</dbReference>
<gene>
    <name evidence="2" type="primary">KNAG0D02010</name>
    <name evidence="2" type="ordered locus">KNAG_0D02010</name>
</gene>
<sequence length="532" mass="60469">MAEQSRLILKISNALFKGSLIKNAPPVFKTPIKNFELRTDQKWVIWGPGKSKFIDALGGKFLCDPPLAYQFNKNTTPIIEQIKFRGVMPTAHLSARYEFFKDEFDQTCKMFILDNSIGSNEVAYTISTTNRVVDMKLYELLVKELQLSELQDRWAMGLSNGQMRRARLTRSLLKKPDLLLMDDPFLGLDPGASAIISKLLAGLQEKFGIPVAVGLRYQDEIPQWCTHICAVDNQQGIMFQGSVSECRERIKEYRDCEVSEIENRTLAQRQQNQFSIEDLIAPHPLYGKNHHEIFKMPSSIEFKGIGVTYKGEPVLKNLFWDVKVGSKWHIRGDNGTGKSTLLSMIVAEHPQSWNSKVVENGQERRSGKSNYFDINKRIGMSSPELHAIFATKSARELTVRECIASGCHEGSSNNFKPMWTSLDSDQKKIIDMYIHYFGLKDIADTRTFESLTVSDQKLILFVRSLVKMPEVLILDEAFSGMEVEPMLRCHNFLEYWPGTVLVVAHVAEETPKCNHFIKLLGPGKYEVGNVNN</sequence>
<dbReference type="GO" id="GO:0016887">
    <property type="term" value="F:ATP hydrolysis activity"/>
    <property type="evidence" value="ECO:0007669"/>
    <property type="project" value="InterPro"/>
</dbReference>
<organism evidence="2 3">
    <name type="scientific">Huiozyma naganishii (strain ATCC MYA-139 / BCRC 22969 / CBS 8797 / KCTC 17520 / NBRC 10181 / NCYC 3082 / Yp74L-3)</name>
    <name type="common">Yeast</name>
    <name type="synonym">Kazachstania naganishii</name>
    <dbReference type="NCBI Taxonomy" id="1071383"/>
    <lineage>
        <taxon>Eukaryota</taxon>
        <taxon>Fungi</taxon>
        <taxon>Dikarya</taxon>
        <taxon>Ascomycota</taxon>
        <taxon>Saccharomycotina</taxon>
        <taxon>Saccharomycetes</taxon>
        <taxon>Saccharomycetales</taxon>
        <taxon>Saccharomycetaceae</taxon>
        <taxon>Huiozyma</taxon>
    </lineage>
</organism>
<dbReference type="Pfam" id="PF00005">
    <property type="entry name" value="ABC_tran"/>
    <property type="match status" value="2"/>
</dbReference>
<dbReference type="Gene3D" id="3.40.50.300">
    <property type="entry name" value="P-loop containing nucleotide triphosphate hydrolases"/>
    <property type="match status" value="2"/>
</dbReference>
<dbReference type="AlphaFoldDB" id="J7RXW6"/>
<keyword evidence="3" id="KW-1185">Reference proteome</keyword>
<protein>
    <recommendedName>
        <fullName evidence="1">ABC transporter domain-containing protein</fullName>
    </recommendedName>
</protein>
<dbReference type="PANTHER" id="PTHR43514:SF4">
    <property type="entry name" value="ABC TRANSPORTER I FAMILY MEMBER 10"/>
    <property type="match status" value="1"/>
</dbReference>
<dbReference type="OMA" id="WEIKKHI"/>
<dbReference type="PANTHER" id="PTHR43514">
    <property type="entry name" value="ABC TRANSPORTER I FAMILY MEMBER 10"/>
    <property type="match status" value="1"/>
</dbReference>
<dbReference type="GO" id="GO:0005524">
    <property type="term" value="F:ATP binding"/>
    <property type="evidence" value="ECO:0007669"/>
    <property type="project" value="InterPro"/>
</dbReference>
<evidence type="ECO:0000259" key="1">
    <source>
        <dbReference type="PROSITE" id="PS50893"/>
    </source>
</evidence>
<dbReference type="RefSeq" id="XP_022464198.1">
    <property type="nucleotide sequence ID" value="XM_022607621.1"/>
</dbReference>
<reference evidence="3" key="2">
    <citation type="submission" date="2012-08" db="EMBL/GenBank/DDBJ databases">
        <title>Genome sequence of Kazachstania naganishii.</title>
        <authorList>
            <person name="Gordon J.L."/>
            <person name="Armisen D."/>
            <person name="Proux-Wera E."/>
            <person name="OhEigeartaigh S.S."/>
            <person name="Byrne K.P."/>
            <person name="Wolfe K.H."/>
        </authorList>
    </citation>
    <scope>NUCLEOTIDE SEQUENCE [LARGE SCALE GENOMIC DNA]</scope>
    <source>
        <strain evidence="3">ATCC MYA-139 / BCRC 22969 / CBS 8797 / CCRC 22969 / KCTC 17520 / NBRC 10181 / NCYC 3082</strain>
    </source>
</reference>
<accession>J7RXW6</accession>
<dbReference type="OrthoDB" id="10255969at2759"/>
<dbReference type="eggNOG" id="KOG0927">
    <property type="taxonomic scope" value="Eukaryota"/>
</dbReference>